<dbReference type="AlphaFoldDB" id="A0A0L9T792"/>
<gene>
    <name evidence="1" type="ORF">LR48_Vigan272s004800</name>
</gene>
<evidence type="ECO:0000313" key="2">
    <source>
        <dbReference type="Proteomes" id="UP000053144"/>
    </source>
</evidence>
<accession>A0A0L9T792</accession>
<dbReference type="EMBL" id="KQ258321">
    <property type="protein sequence ID" value="KOM26460.1"/>
    <property type="molecule type" value="Genomic_DNA"/>
</dbReference>
<sequence>MHEDERPLLLGERPLAGRASSFLPLDERPICWLGRASARASTLGRASTYSGKRSCGRASSESLDERLDERPLVLDERPLCWTSVLCAGRASSVLDERPLLLGERPQLSTRAWAPLCRARARYAFVTSLVSCF</sequence>
<reference evidence="2" key="1">
    <citation type="journal article" date="2015" name="Proc. Natl. Acad. Sci. U.S.A.">
        <title>Genome sequencing of adzuki bean (Vigna angularis) provides insight into high starch and low fat accumulation and domestication.</title>
        <authorList>
            <person name="Yang K."/>
            <person name="Tian Z."/>
            <person name="Chen C."/>
            <person name="Luo L."/>
            <person name="Zhao B."/>
            <person name="Wang Z."/>
            <person name="Yu L."/>
            <person name="Li Y."/>
            <person name="Sun Y."/>
            <person name="Li W."/>
            <person name="Chen Y."/>
            <person name="Li Y."/>
            <person name="Zhang Y."/>
            <person name="Ai D."/>
            <person name="Zhao J."/>
            <person name="Shang C."/>
            <person name="Ma Y."/>
            <person name="Wu B."/>
            <person name="Wang M."/>
            <person name="Gao L."/>
            <person name="Sun D."/>
            <person name="Zhang P."/>
            <person name="Guo F."/>
            <person name="Wang W."/>
            <person name="Li Y."/>
            <person name="Wang J."/>
            <person name="Varshney R.K."/>
            <person name="Wang J."/>
            <person name="Ling H.Q."/>
            <person name="Wan P."/>
        </authorList>
    </citation>
    <scope>NUCLEOTIDE SEQUENCE</scope>
    <source>
        <strain evidence="2">cv. Jingnong 6</strain>
    </source>
</reference>
<evidence type="ECO:0000313" key="1">
    <source>
        <dbReference type="EMBL" id="KOM26460.1"/>
    </source>
</evidence>
<dbReference type="Proteomes" id="UP000053144">
    <property type="component" value="Unassembled WGS sequence"/>
</dbReference>
<organism evidence="1 2">
    <name type="scientific">Phaseolus angularis</name>
    <name type="common">Azuki bean</name>
    <name type="synonym">Vigna angularis</name>
    <dbReference type="NCBI Taxonomy" id="3914"/>
    <lineage>
        <taxon>Eukaryota</taxon>
        <taxon>Viridiplantae</taxon>
        <taxon>Streptophyta</taxon>
        <taxon>Embryophyta</taxon>
        <taxon>Tracheophyta</taxon>
        <taxon>Spermatophyta</taxon>
        <taxon>Magnoliopsida</taxon>
        <taxon>eudicotyledons</taxon>
        <taxon>Gunneridae</taxon>
        <taxon>Pentapetalae</taxon>
        <taxon>rosids</taxon>
        <taxon>fabids</taxon>
        <taxon>Fabales</taxon>
        <taxon>Fabaceae</taxon>
        <taxon>Papilionoideae</taxon>
        <taxon>50 kb inversion clade</taxon>
        <taxon>NPAAA clade</taxon>
        <taxon>indigoferoid/millettioid clade</taxon>
        <taxon>Phaseoleae</taxon>
        <taxon>Vigna</taxon>
    </lineage>
</organism>
<dbReference type="Gramene" id="KOM26460">
    <property type="protein sequence ID" value="KOM26460"/>
    <property type="gene ID" value="LR48_Vigan272s004800"/>
</dbReference>
<protein>
    <submittedName>
        <fullName evidence="1">Uncharacterized protein</fullName>
    </submittedName>
</protein>
<proteinExistence type="predicted"/>
<name>A0A0L9T792_PHAAN</name>